<evidence type="ECO:0000256" key="4">
    <source>
        <dbReference type="ARBA" id="ARBA00022771"/>
    </source>
</evidence>
<evidence type="ECO:0000256" key="14">
    <source>
        <dbReference type="SAM" id="MobiDB-lite"/>
    </source>
</evidence>
<feature type="region of interest" description="Disordered" evidence="14">
    <location>
        <begin position="584"/>
        <end position="607"/>
    </location>
</feature>
<dbReference type="OrthoDB" id="4348522at2759"/>
<dbReference type="Proteomes" id="UP000838412">
    <property type="component" value="Chromosome 3"/>
</dbReference>
<dbReference type="Pfam" id="PF13923">
    <property type="entry name" value="zf-C3HC4_2"/>
    <property type="match status" value="1"/>
</dbReference>
<evidence type="ECO:0000256" key="12">
    <source>
        <dbReference type="ARBA" id="ARBA00080457"/>
    </source>
</evidence>
<feature type="compositionally biased region" description="Acidic residues" evidence="14">
    <location>
        <begin position="590"/>
        <end position="607"/>
    </location>
</feature>
<sequence>MSEGQEVTWQSRMRAIFDVVFRVPSIYVMDSVMKDQLPIPWKTESHTLWRIIGFLVAVCIFVLTPDVLFRVYSFIGGALIALIVYWWNSYYIAHYLQQTSSEDAQTSISVLEDRLFLYGLVFLAIMTVLYTFMRGYAHTLIGNYILVSFIIPQLSVLTMPRWVINMSLQASLVLSYGELVTCAVVNAVYILYLSRFLVPVVFQLIRTYGIQAFVESTWIRLHIPDVLRVFWLTRLAAQAVALVYFVTVEENENRFVWYLPDGAEFWEILKDLLVSGCESTLTISGMSSVIAIIMHNVGLLLQRFLNAEDTDEKRIGTVSAVLFFILAVQTGLTGMERKKRLVRLGRNMGLLTTAIFHFIHNMVHPRLMTLSAQHTIDMRRHYPPLIVSAFIFFVPFYLIYMLWSNSSFSTWLLAVTVFTVELLVKVLATWFQYALLLIDARREQYWEKLDDYLYYIKSTANSIEFVFGIFLFLNGSYVFFFESGGTIRAIMMCMHAYFNIWVQGKEGWKTFMMRRTAVQKINALPEATAAELTRFNDVCAICYQELTSARITPCKHYFHAMCLRKWLYVQDHCPMCHRKLYQTDEPQSSSEEEENPDVLDFDMGDDD</sequence>
<evidence type="ECO:0000313" key="17">
    <source>
        <dbReference type="EMBL" id="CAH1257854.1"/>
    </source>
</evidence>
<dbReference type="CDD" id="cd16476">
    <property type="entry name" value="RING-H2_RNF139-like"/>
    <property type="match status" value="1"/>
</dbReference>
<dbReference type="PANTHER" id="PTHR22763">
    <property type="entry name" value="RING ZINC FINGER PROTEIN"/>
    <property type="match status" value="1"/>
</dbReference>
<dbReference type="PROSITE" id="PS50089">
    <property type="entry name" value="ZF_RING_2"/>
    <property type="match status" value="1"/>
</dbReference>
<feature type="transmembrane region" description="Helical" evidence="15">
    <location>
        <begin position="144"/>
        <end position="164"/>
    </location>
</feature>
<feature type="transmembrane region" description="Helical" evidence="15">
    <location>
        <begin position="384"/>
        <end position="403"/>
    </location>
</feature>
<dbReference type="Gene3D" id="3.30.40.10">
    <property type="entry name" value="Zinc/RING finger domain, C3HC4 (zinc finger)"/>
    <property type="match status" value="1"/>
</dbReference>
<keyword evidence="7 15" id="KW-1133">Transmembrane helix</keyword>
<dbReference type="FunFam" id="3.30.40.10:FF:000166">
    <property type="entry name" value="E3 ubiquitin-protein ligase RNF139"/>
    <property type="match status" value="1"/>
</dbReference>
<keyword evidence="6" id="KW-0862">Zinc</keyword>
<accession>A0A8K0EKT9</accession>
<evidence type="ECO:0000256" key="6">
    <source>
        <dbReference type="ARBA" id="ARBA00022833"/>
    </source>
</evidence>
<dbReference type="InterPro" id="IPR025754">
    <property type="entry name" value="TRC8_N_dom"/>
</dbReference>
<keyword evidence="8 15" id="KW-0472">Membrane</keyword>
<feature type="transmembrane region" description="Helical" evidence="15">
    <location>
        <begin position="184"/>
        <end position="205"/>
    </location>
</feature>
<protein>
    <recommendedName>
        <fullName evidence="9">E3 ubiquitin-protein ligase RNF139</fullName>
    </recommendedName>
    <alternativeName>
        <fullName evidence="12">RING finger protein 139</fullName>
    </alternativeName>
    <alternativeName>
        <fullName evidence="11">RING-type E3 ubiquitin transferase RNF139</fullName>
    </alternativeName>
    <alternativeName>
        <fullName evidence="10">Translocation in renal carcinoma on chromosome 8 protein</fullName>
    </alternativeName>
</protein>
<organism evidence="17 18">
    <name type="scientific">Branchiostoma lanceolatum</name>
    <name type="common">Common lancelet</name>
    <name type="synonym">Amphioxus lanceolatum</name>
    <dbReference type="NCBI Taxonomy" id="7740"/>
    <lineage>
        <taxon>Eukaryota</taxon>
        <taxon>Metazoa</taxon>
        <taxon>Chordata</taxon>
        <taxon>Cephalochordata</taxon>
        <taxon>Leptocardii</taxon>
        <taxon>Amphioxiformes</taxon>
        <taxon>Branchiostomatidae</taxon>
        <taxon>Branchiostoma</taxon>
    </lineage>
</organism>
<evidence type="ECO:0000259" key="16">
    <source>
        <dbReference type="PROSITE" id="PS50089"/>
    </source>
</evidence>
<dbReference type="PANTHER" id="PTHR22763:SF163">
    <property type="entry name" value="E3 UBIQUITIN-PROTEIN LIGASE RNF139"/>
    <property type="match status" value="1"/>
</dbReference>
<evidence type="ECO:0000256" key="2">
    <source>
        <dbReference type="ARBA" id="ARBA00022692"/>
    </source>
</evidence>
<keyword evidence="2 15" id="KW-0812">Transmembrane</keyword>
<evidence type="ECO:0000256" key="9">
    <source>
        <dbReference type="ARBA" id="ARBA00067460"/>
    </source>
</evidence>
<feature type="transmembrane region" description="Helical" evidence="15">
    <location>
        <begin position="409"/>
        <end position="431"/>
    </location>
</feature>
<gene>
    <name evidence="17" type="primary">RNF139</name>
    <name evidence="17" type="ORF">BLAG_LOCUS15618</name>
</gene>
<keyword evidence="3" id="KW-0479">Metal-binding</keyword>
<feature type="transmembrane region" description="Helical" evidence="15">
    <location>
        <begin position="47"/>
        <end position="64"/>
    </location>
</feature>
<keyword evidence="18" id="KW-1185">Reference proteome</keyword>
<comment type="subcellular location">
    <subcellularLocation>
        <location evidence="1">Endoplasmic reticulum membrane</location>
        <topology evidence="1">Multi-pass membrane protein</topology>
    </subcellularLocation>
</comment>
<feature type="transmembrane region" description="Helical" evidence="15">
    <location>
        <begin position="71"/>
        <end position="88"/>
    </location>
</feature>
<evidence type="ECO:0000256" key="10">
    <source>
        <dbReference type="ARBA" id="ARBA00077421"/>
    </source>
</evidence>
<evidence type="ECO:0000256" key="7">
    <source>
        <dbReference type="ARBA" id="ARBA00022989"/>
    </source>
</evidence>
<feature type="transmembrane region" description="Helical" evidence="15">
    <location>
        <begin position="344"/>
        <end position="363"/>
    </location>
</feature>
<keyword evidence="4 13" id="KW-0863">Zinc-finger</keyword>
<evidence type="ECO:0000256" key="15">
    <source>
        <dbReference type="SAM" id="Phobius"/>
    </source>
</evidence>
<dbReference type="Pfam" id="PF13705">
    <property type="entry name" value="TRC8_N"/>
    <property type="match status" value="1"/>
</dbReference>
<dbReference type="EMBL" id="OV696688">
    <property type="protein sequence ID" value="CAH1257854.1"/>
    <property type="molecule type" value="Genomic_DNA"/>
</dbReference>
<feature type="domain" description="RING-type" evidence="16">
    <location>
        <begin position="539"/>
        <end position="577"/>
    </location>
</feature>
<dbReference type="GO" id="GO:0036513">
    <property type="term" value="C:Derlin-1 retrotranslocation complex"/>
    <property type="evidence" value="ECO:0007669"/>
    <property type="project" value="TreeGrafter"/>
</dbReference>
<proteinExistence type="predicted"/>
<dbReference type="SMART" id="SM00744">
    <property type="entry name" value="RINGv"/>
    <property type="match status" value="1"/>
</dbReference>
<name>A0A8K0EKT9_BRALA</name>
<evidence type="ECO:0000256" key="13">
    <source>
        <dbReference type="PROSITE-ProRule" id="PRU00175"/>
    </source>
</evidence>
<dbReference type="GO" id="GO:0061630">
    <property type="term" value="F:ubiquitin protein ligase activity"/>
    <property type="evidence" value="ECO:0007669"/>
    <property type="project" value="TreeGrafter"/>
</dbReference>
<dbReference type="SUPFAM" id="SSF57850">
    <property type="entry name" value="RING/U-box"/>
    <property type="match status" value="1"/>
</dbReference>
<dbReference type="InterPro" id="IPR013083">
    <property type="entry name" value="Znf_RING/FYVE/PHD"/>
</dbReference>
<feature type="transmembrane region" description="Helical" evidence="15">
    <location>
        <begin position="226"/>
        <end position="247"/>
    </location>
</feature>
<dbReference type="InterPro" id="IPR011016">
    <property type="entry name" value="Znf_RING-CH"/>
</dbReference>
<dbReference type="InterPro" id="IPR050731">
    <property type="entry name" value="HRD1_E3_ubiq-ligases"/>
</dbReference>
<dbReference type="GO" id="GO:0036503">
    <property type="term" value="P:ERAD pathway"/>
    <property type="evidence" value="ECO:0007669"/>
    <property type="project" value="TreeGrafter"/>
</dbReference>
<dbReference type="InterPro" id="IPR001841">
    <property type="entry name" value="Znf_RING"/>
</dbReference>
<feature type="transmembrane region" description="Helical" evidence="15">
    <location>
        <begin position="314"/>
        <end position="332"/>
    </location>
</feature>
<evidence type="ECO:0000313" key="18">
    <source>
        <dbReference type="Proteomes" id="UP000838412"/>
    </source>
</evidence>
<reference evidence="17" key="1">
    <citation type="submission" date="2022-01" db="EMBL/GenBank/DDBJ databases">
        <authorList>
            <person name="Braso-Vives M."/>
        </authorList>
    </citation>
    <scope>NUCLEOTIDE SEQUENCE</scope>
</reference>
<evidence type="ECO:0000256" key="5">
    <source>
        <dbReference type="ARBA" id="ARBA00022824"/>
    </source>
</evidence>
<evidence type="ECO:0000256" key="11">
    <source>
        <dbReference type="ARBA" id="ARBA00080068"/>
    </source>
</evidence>
<feature type="transmembrane region" description="Helical" evidence="15">
    <location>
        <begin position="281"/>
        <end position="302"/>
    </location>
</feature>
<feature type="transmembrane region" description="Helical" evidence="15">
    <location>
        <begin position="115"/>
        <end position="132"/>
    </location>
</feature>
<dbReference type="SMART" id="SM00184">
    <property type="entry name" value="RING"/>
    <property type="match status" value="1"/>
</dbReference>
<evidence type="ECO:0000256" key="8">
    <source>
        <dbReference type="ARBA" id="ARBA00023136"/>
    </source>
</evidence>
<evidence type="ECO:0000256" key="3">
    <source>
        <dbReference type="ARBA" id="ARBA00022723"/>
    </source>
</evidence>
<dbReference type="GO" id="GO:0043161">
    <property type="term" value="P:proteasome-mediated ubiquitin-dependent protein catabolic process"/>
    <property type="evidence" value="ECO:0007669"/>
    <property type="project" value="TreeGrafter"/>
</dbReference>
<keyword evidence="5" id="KW-0256">Endoplasmic reticulum</keyword>
<dbReference type="AlphaFoldDB" id="A0A8K0EKT9"/>
<evidence type="ECO:0000256" key="1">
    <source>
        <dbReference type="ARBA" id="ARBA00004477"/>
    </source>
</evidence>
<dbReference type="GO" id="GO:0008270">
    <property type="term" value="F:zinc ion binding"/>
    <property type="evidence" value="ECO:0007669"/>
    <property type="project" value="UniProtKB-KW"/>
</dbReference>